<keyword evidence="2" id="KW-0645">Protease</keyword>
<sequence>MRLIDYPRRAKRGVRRWLPSWKLVLGTSATLVAGMVAGFFVAVATVQIPKPNEDAVQQATIFTYADGSTQISHVGTNRRPVTFEQIPLVVRQAVLAAEDRTFYSDPGVSPMGLLRALKNDLSSSGGNLQGGSTITQQFVKNYYLTQQQTMARKINEILVAVKLDQVESKDQILTDYLNTIFFARGAYGIQSASLAYFGVDIGQLTDPAKAAYIAAVIQSPYYYATADKDPKALKALQDRWKYVLDGMVAEHEISAQQRATMQFPTPVKYEPDDMGGMNGYLVDAAMQNLDRMHEKDPSVPDSNTVARGGFTVVTTFRQDYMQAAKKSVDDRMSTLDPNRPQDQNVHIGMASVDDKTGAVLGFYGGPDYLKQGFNDAFSAAGPVGDDIQQVLGNVVPAGHYQDAGFDFIPGTKALATTPLRAAAAMSSMSNGYQYNQPYEVSEIRQNGEVIWKAQPQPQDFWGDDGKIVPVRQYTPFKQQLKGADIPKWWAWSMFDYDGVTTAANMFAVPPDGKGNKALLGMTGGYESNLDNVLFRYIGAIRK</sequence>
<comment type="caution">
    <text evidence="10">The sequence shown here is derived from an EMBL/GenBank/DDBJ whole genome shotgun (WGS) entry which is preliminary data.</text>
</comment>
<comment type="catalytic activity">
    <reaction evidence="7">
        <text>[GlcNAc-(1-&gt;4)-Mur2Ac(oyl-L-Ala-gamma-D-Glu-L-Lys-D-Ala-D-Ala)](n)-di-trans,octa-cis-undecaprenyl diphosphate + beta-D-GlcNAc-(1-&gt;4)-Mur2Ac(oyl-L-Ala-gamma-D-Glu-L-Lys-D-Ala-D-Ala)-di-trans,octa-cis-undecaprenyl diphosphate = [GlcNAc-(1-&gt;4)-Mur2Ac(oyl-L-Ala-gamma-D-Glu-L-Lys-D-Ala-D-Ala)](n+1)-di-trans,octa-cis-undecaprenyl diphosphate + di-trans,octa-cis-undecaprenyl diphosphate + H(+)</text>
        <dbReference type="Rhea" id="RHEA:23708"/>
        <dbReference type="Rhea" id="RHEA-COMP:9602"/>
        <dbReference type="Rhea" id="RHEA-COMP:9603"/>
        <dbReference type="ChEBI" id="CHEBI:15378"/>
        <dbReference type="ChEBI" id="CHEBI:58405"/>
        <dbReference type="ChEBI" id="CHEBI:60033"/>
        <dbReference type="ChEBI" id="CHEBI:78435"/>
        <dbReference type="EC" id="2.4.99.28"/>
    </reaction>
</comment>
<protein>
    <submittedName>
        <fullName evidence="10">Transglycosylase domain-containing protein</fullName>
        <ecNumber evidence="10">2.4.-.-</ecNumber>
    </submittedName>
</protein>
<dbReference type="PANTHER" id="PTHR32282:SF34">
    <property type="entry name" value="PENICILLIN-BINDING PROTEIN 1A"/>
    <property type="match status" value="1"/>
</dbReference>
<proteinExistence type="predicted"/>
<dbReference type="RefSeq" id="WP_273935058.1">
    <property type="nucleotide sequence ID" value="NZ_CP097263.1"/>
</dbReference>
<feature type="domain" description="Glycosyl transferase family 51" evidence="9">
    <location>
        <begin position="75"/>
        <end position="247"/>
    </location>
</feature>
<dbReference type="InterPro" id="IPR050396">
    <property type="entry name" value="Glycosyltr_51/Transpeptidase"/>
</dbReference>
<evidence type="ECO:0000256" key="3">
    <source>
        <dbReference type="ARBA" id="ARBA00022676"/>
    </source>
</evidence>
<dbReference type="Proteomes" id="UP001589810">
    <property type="component" value="Unassembled WGS sequence"/>
</dbReference>
<dbReference type="InterPro" id="IPR036950">
    <property type="entry name" value="PBP_transglycosylase"/>
</dbReference>
<evidence type="ECO:0000313" key="11">
    <source>
        <dbReference type="Proteomes" id="UP001589810"/>
    </source>
</evidence>
<keyword evidence="8" id="KW-1133">Transmembrane helix</keyword>
<keyword evidence="11" id="KW-1185">Reference proteome</keyword>
<gene>
    <name evidence="10" type="ORF">ACFFH7_26690</name>
</gene>
<keyword evidence="8" id="KW-0812">Transmembrane</keyword>
<accession>A0ABV6MXV5</accession>
<dbReference type="Gene3D" id="3.40.710.10">
    <property type="entry name" value="DD-peptidase/beta-lactamase superfamily"/>
    <property type="match status" value="1"/>
</dbReference>
<organism evidence="10 11">
    <name type="scientific">Kutzneria chonburiensis</name>
    <dbReference type="NCBI Taxonomy" id="1483604"/>
    <lineage>
        <taxon>Bacteria</taxon>
        <taxon>Bacillati</taxon>
        <taxon>Actinomycetota</taxon>
        <taxon>Actinomycetes</taxon>
        <taxon>Pseudonocardiales</taxon>
        <taxon>Pseudonocardiaceae</taxon>
        <taxon>Kutzneria</taxon>
    </lineage>
</organism>
<dbReference type="InterPro" id="IPR001264">
    <property type="entry name" value="Glyco_trans_51"/>
</dbReference>
<keyword evidence="1" id="KW-0121">Carboxypeptidase</keyword>
<keyword evidence="8" id="KW-0472">Membrane</keyword>
<reference evidence="10 11" key="1">
    <citation type="submission" date="2024-09" db="EMBL/GenBank/DDBJ databases">
        <authorList>
            <person name="Sun Q."/>
            <person name="Mori K."/>
        </authorList>
    </citation>
    <scope>NUCLEOTIDE SEQUENCE [LARGE SCALE GENOMIC DNA]</scope>
    <source>
        <strain evidence="10 11">TBRC 1432</strain>
    </source>
</reference>
<name>A0ABV6MXV5_9PSEU</name>
<evidence type="ECO:0000256" key="2">
    <source>
        <dbReference type="ARBA" id="ARBA00022670"/>
    </source>
</evidence>
<evidence type="ECO:0000259" key="9">
    <source>
        <dbReference type="Pfam" id="PF00912"/>
    </source>
</evidence>
<comment type="catalytic activity">
    <reaction evidence="6">
        <text>Preferential cleavage: (Ac)2-L-Lys-D-Ala-|-D-Ala. Also transpeptidation of peptidyl-alanyl moieties that are N-acyl substituents of D-alanine.</text>
        <dbReference type="EC" id="3.4.16.4"/>
    </reaction>
</comment>
<evidence type="ECO:0000256" key="7">
    <source>
        <dbReference type="ARBA" id="ARBA00049902"/>
    </source>
</evidence>
<dbReference type="Gene3D" id="1.10.3810.10">
    <property type="entry name" value="Biosynthetic peptidoglycan transglycosylase-like"/>
    <property type="match status" value="1"/>
</dbReference>
<evidence type="ECO:0000256" key="4">
    <source>
        <dbReference type="ARBA" id="ARBA00022679"/>
    </source>
</evidence>
<evidence type="ECO:0000313" key="10">
    <source>
        <dbReference type="EMBL" id="MFC0545122.1"/>
    </source>
</evidence>
<keyword evidence="2" id="KW-0378">Hydrolase</keyword>
<dbReference type="Pfam" id="PF00912">
    <property type="entry name" value="Transgly"/>
    <property type="match status" value="1"/>
</dbReference>
<dbReference type="InterPro" id="IPR012338">
    <property type="entry name" value="Beta-lactam/transpept-like"/>
</dbReference>
<dbReference type="SUPFAM" id="SSF53955">
    <property type="entry name" value="Lysozyme-like"/>
    <property type="match status" value="1"/>
</dbReference>
<keyword evidence="3 10" id="KW-0328">Glycosyltransferase</keyword>
<keyword evidence="5" id="KW-0511">Multifunctional enzyme</keyword>
<evidence type="ECO:0000256" key="6">
    <source>
        <dbReference type="ARBA" id="ARBA00034000"/>
    </source>
</evidence>
<feature type="transmembrane region" description="Helical" evidence="8">
    <location>
        <begin position="21"/>
        <end position="44"/>
    </location>
</feature>
<dbReference type="InterPro" id="IPR023346">
    <property type="entry name" value="Lysozyme-like_dom_sf"/>
</dbReference>
<evidence type="ECO:0000256" key="5">
    <source>
        <dbReference type="ARBA" id="ARBA00023268"/>
    </source>
</evidence>
<evidence type="ECO:0000256" key="1">
    <source>
        <dbReference type="ARBA" id="ARBA00022645"/>
    </source>
</evidence>
<dbReference type="EC" id="2.4.-.-" evidence="10"/>
<keyword evidence="4 10" id="KW-0808">Transferase</keyword>
<evidence type="ECO:0000256" key="8">
    <source>
        <dbReference type="SAM" id="Phobius"/>
    </source>
</evidence>
<dbReference type="SUPFAM" id="SSF56601">
    <property type="entry name" value="beta-lactamase/transpeptidase-like"/>
    <property type="match status" value="1"/>
</dbReference>
<dbReference type="PANTHER" id="PTHR32282">
    <property type="entry name" value="BINDING PROTEIN TRANSPEPTIDASE, PUTATIVE-RELATED"/>
    <property type="match status" value="1"/>
</dbReference>
<dbReference type="GO" id="GO:0016757">
    <property type="term" value="F:glycosyltransferase activity"/>
    <property type="evidence" value="ECO:0007669"/>
    <property type="project" value="UniProtKB-KW"/>
</dbReference>
<dbReference type="EMBL" id="JBHLUD010000009">
    <property type="protein sequence ID" value="MFC0545122.1"/>
    <property type="molecule type" value="Genomic_DNA"/>
</dbReference>